<dbReference type="AlphaFoldDB" id="A0A6N7W824"/>
<dbReference type="InterPro" id="IPR017871">
    <property type="entry name" value="ABC_transporter-like_CS"/>
</dbReference>
<evidence type="ECO:0000256" key="1">
    <source>
        <dbReference type="ARBA" id="ARBA00022448"/>
    </source>
</evidence>
<dbReference type="GO" id="GO:0022857">
    <property type="term" value="F:transmembrane transporter activity"/>
    <property type="evidence" value="ECO:0007669"/>
    <property type="project" value="UniProtKB-ARBA"/>
</dbReference>
<dbReference type="InterPro" id="IPR015854">
    <property type="entry name" value="ABC_transpr_LolD-like"/>
</dbReference>
<protein>
    <submittedName>
        <fullName evidence="5">ABC transporter ATP-binding protein</fullName>
    </submittedName>
</protein>
<evidence type="ECO:0000259" key="4">
    <source>
        <dbReference type="PROSITE" id="PS50893"/>
    </source>
</evidence>
<dbReference type="PANTHER" id="PTHR24220:SF86">
    <property type="entry name" value="ABC TRANSPORTER ABCH.1"/>
    <property type="match status" value="1"/>
</dbReference>
<comment type="caution">
    <text evidence="5">The sequence shown here is derived from an EMBL/GenBank/DDBJ whole genome shotgun (WGS) entry which is preliminary data.</text>
</comment>
<dbReference type="Pfam" id="PF00005">
    <property type="entry name" value="ABC_tran"/>
    <property type="match status" value="1"/>
</dbReference>
<accession>A0A6N7W824</accession>
<dbReference type="InterPro" id="IPR003593">
    <property type="entry name" value="AAA+_ATPase"/>
</dbReference>
<evidence type="ECO:0000313" key="5">
    <source>
        <dbReference type="EMBL" id="MSS84592.1"/>
    </source>
</evidence>
<dbReference type="FunFam" id="3.40.50.300:FF:000032">
    <property type="entry name" value="Export ABC transporter ATP-binding protein"/>
    <property type="match status" value="1"/>
</dbReference>
<keyword evidence="3 5" id="KW-0067">ATP-binding</keyword>
<organism evidence="5 6">
    <name type="scientific">Scrofimicrobium canadense</name>
    <dbReference type="NCBI Taxonomy" id="2652290"/>
    <lineage>
        <taxon>Bacteria</taxon>
        <taxon>Bacillati</taxon>
        <taxon>Actinomycetota</taxon>
        <taxon>Actinomycetes</taxon>
        <taxon>Actinomycetales</taxon>
        <taxon>Actinomycetaceae</taxon>
        <taxon>Scrofimicrobium</taxon>
    </lineage>
</organism>
<evidence type="ECO:0000256" key="2">
    <source>
        <dbReference type="ARBA" id="ARBA00022741"/>
    </source>
</evidence>
<proteinExistence type="predicted"/>
<dbReference type="GO" id="GO:0016887">
    <property type="term" value="F:ATP hydrolysis activity"/>
    <property type="evidence" value="ECO:0007669"/>
    <property type="project" value="InterPro"/>
</dbReference>
<dbReference type="CDD" id="cd03255">
    <property type="entry name" value="ABC_MJ0796_LolCDE_FtsE"/>
    <property type="match status" value="1"/>
</dbReference>
<feature type="domain" description="ABC transporter" evidence="4">
    <location>
        <begin position="6"/>
        <end position="232"/>
    </location>
</feature>
<dbReference type="Gene3D" id="3.40.50.300">
    <property type="entry name" value="P-loop containing nucleotide triphosphate hydrolases"/>
    <property type="match status" value="1"/>
</dbReference>
<dbReference type="PROSITE" id="PS00211">
    <property type="entry name" value="ABC_TRANSPORTER_1"/>
    <property type="match status" value="1"/>
</dbReference>
<name>A0A6N7W824_9ACTO</name>
<dbReference type="InterPro" id="IPR003439">
    <property type="entry name" value="ABC_transporter-like_ATP-bd"/>
</dbReference>
<dbReference type="GO" id="GO:0098796">
    <property type="term" value="C:membrane protein complex"/>
    <property type="evidence" value="ECO:0007669"/>
    <property type="project" value="UniProtKB-ARBA"/>
</dbReference>
<evidence type="ECO:0000313" key="6">
    <source>
        <dbReference type="Proteomes" id="UP000470875"/>
    </source>
</evidence>
<sequence>MTVPVVELEAVRKVFPGPPPLEALQPTSLHINAGEAVAIVGPSGSGKSTLLSILGTLDQPTSGEVRIEGQCTSHMKNWERAAMRGTRLGFIFQQFHLLPRLTAEENVATGLLYADVHPRERLERSRAALERVGLSGRMKHRPSQLSGGEQQRVAIARALVRRPGVLFADEPTGALDSKRGLAVLDLLLEAAEEGTAVVIVTHDQAIADHFERKLHVLDGAVQESRGSEYAVH</sequence>
<gene>
    <name evidence="5" type="ORF">FYJ24_07410</name>
</gene>
<evidence type="ECO:0000256" key="3">
    <source>
        <dbReference type="ARBA" id="ARBA00022840"/>
    </source>
</evidence>
<dbReference type="EMBL" id="VULO01000008">
    <property type="protein sequence ID" value="MSS84592.1"/>
    <property type="molecule type" value="Genomic_DNA"/>
</dbReference>
<dbReference type="SMART" id="SM00382">
    <property type="entry name" value="AAA"/>
    <property type="match status" value="1"/>
</dbReference>
<keyword evidence="2" id="KW-0547">Nucleotide-binding</keyword>
<dbReference type="Proteomes" id="UP000470875">
    <property type="component" value="Unassembled WGS sequence"/>
</dbReference>
<dbReference type="InterPro" id="IPR017911">
    <property type="entry name" value="MacB-like_ATP-bd"/>
</dbReference>
<keyword evidence="6" id="KW-1185">Reference proteome</keyword>
<dbReference type="RefSeq" id="WP_154545105.1">
    <property type="nucleotide sequence ID" value="NZ_VULO01000008.1"/>
</dbReference>
<dbReference type="SUPFAM" id="SSF52540">
    <property type="entry name" value="P-loop containing nucleoside triphosphate hydrolases"/>
    <property type="match status" value="1"/>
</dbReference>
<reference evidence="5 6" key="1">
    <citation type="submission" date="2019-08" db="EMBL/GenBank/DDBJ databases">
        <title>In-depth cultivation of the pig gut microbiome towards novel bacterial diversity and tailored functional studies.</title>
        <authorList>
            <person name="Wylensek D."/>
            <person name="Hitch T.C.A."/>
            <person name="Clavel T."/>
        </authorList>
    </citation>
    <scope>NUCLEOTIDE SEQUENCE [LARGE SCALE GENOMIC DNA]</scope>
    <source>
        <strain evidence="5 6">WB03_NA08</strain>
    </source>
</reference>
<dbReference type="PROSITE" id="PS50893">
    <property type="entry name" value="ABC_TRANSPORTER_2"/>
    <property type="match status" value="1"/>
</dbReference>
<dbReference type="PANTHER" id="PTHR24220">
    <property type="entry name" value="IMPORT ATP-BINDING PROTEIN"/>
    <property type="match status" value="1"/>
</dbReference>
<dbReference type="GO" id="GO:0005524">
    <property type="term" value="F:ATP binding"/>
    <property type="evidence" value="ECO:0007669"/>
    <property type="project" value="UniProtKB-KW"/>
</dbReference>
<dbReference type="GO" id="GO:0005886">
    <property type="term" value="C:plasma membrane"/>
    <property type="evidence" value="ECO:0007669"/>
    <property type="project" value="TreeGrafter"/>
</dbReference>
<dbReference type="InterPro" id="IPR027417">
    <property type="entry name" value="P-loop_NTPase"/>
</dbReference>
<keyword evidence="1" id="KW-0813">Transport</keyword>